<dbReference type="Pfam" id="PF13375">
    <property type="entry name" value="RnfC_N"/>
    <property type="match status" value="1"/>
</dbReference>
<dbReference type="NCBIfam" id="NF003454">
    <property type="entry name" value="PRK05035.1"/>
    <property type="match status" value="1"/>
</dbReference>
<dbReference type="PROSITE" id="PS00198">
    <property type="entry name" value="4FE4S_FER_1"/>
    <property type="match status" value="2"/>
</dbReference>
<dbReference type="InterPro" id="IPR017900">
    <property type="entry name" value="4Fe4S_Fe_S_CS"/>
</dbReference>
<evidence type="ECO:0000256" key="3">
    <source>
        <dbReference type="ARBA" id="ARBA00022723"/>
    </source>
</evidence>
<feature type="region of interest" description="Disordered" evidence="9">
    <location>
        <begin position="1"/>
        <end position="27"/>
    </location>
</feature>
<dbReference type="Pfam" id="PF10531">
    <property type="entry name" value="SLBB"/>
    <property type="match status" value="1"/>
</dbReference>
<dbReference type="GO" id="GO:0005886">
    <property type="term" value="C:plasma membrane"/>
    <property type="evidence" value="ECO:0007669"/>
    <property type="project" value="UniProtKB-SubCell"/>
</dbReference>
<feature type="binding site" evidence="8">
    <location>
        <position position="366"/>
    </location>
    <ligand>
        <name>[4Fe-4S] cluster</name>
        <dbReference type="ChEBI" id="CHEBI:49883"/>
        <label>2</label>
    </ligand>
</feature>
<keyword evidence="6 8" id="KW-0408">Iron</keyword>
<dbReference type="GO" id="GO:0009055">
    <property type="term" value="F:electron transfer activity"/>
    <property type="evidence" value="ECO:0007669"/>
    <property type="project" value="InterPro"/>
</dbReference>
<feature type="binding site" evidence="8">
    <location>
        <position position="398"/>
    </location>
    <ligand>
        <name>[4Fe-4S] cluster</name>
        <dbReference type="ChEBI" id="CHEBI:49883"/>
        <label>2</label>
    </ligand>
</feature>
<keyword evidence="7 8" id="KW-0411">Iron-sulfur</keyword>
<protein>
    <recommendedName>
        <fullName evidence="8">Ion-translocating oxidoreductase complex subunit C</fullName>
        <ecNumber evidence="8">7.-.-.-</ecNumber>
    </recommendedName>
    <alternativeName>
        <fullName evidence="8">Rnf electron transport complex subunit C</fullName>
    </alternativeName>
</protein>
<keyword evidence="3 8" id="KW-0479">Metal-binding</keyword>
<dbReference type="InterPro" id="IPR037225">
    <property type="entry name" value="Nuo51_FMN-bd_sf"/>
</dbReference>
<dbReference type="PANTHER" id="PTHR43034">
    <property type="entry name" value="ION-TRANSLOCATING OXIDOREDUCTASE COMPLEX SUBUNIT C"/>
    <property type="match status" value="1"/>
</dbReference>
<comment type="subcellular location">
    <subcellularLocation>
        <location evidence="8">Cell membrane</location>
        <topology evidence="8">Peripheral membrane protein</topology>
    </subcellularLocation>
</comment>
<keyword evidence="8" id="KW-0472">Membrane</keyword>
<keyword evidence="2 8" id="KW-0004">4Fe-4S</keyword>
<dbReference type="EMBL" id="DXFD01000070">
    <property type="protein sequence ID" value="HIX46959.1"/>
    <property type="molecule type" value="Genomic_DNA"/>
</dbReference>
<evidence type="ECO:0000256" key="4">
    <source>
        <dbReference type="ARBA" id="ARBA00022737"/>
    </source>
</evidence>
<feature type="binding site" evidence="8">
    <location>
        <position position="405"/>
    </location>
    <ligand>
        <name>[4Fe-4S] cluster</name>
        <dbReference type="ChEBI" id="CHEBI:49883"/>
        <label>1</label>
    </ligand>
</feature>
<dbReference type="InterPro" id="IPR017896">
    <property type="entry name" value="4Fe4S_Fe-S-bd"/>
</dbReference>
<evidence type="ECO:0000256" key="6">
    <source>
        <dbReference type="ARBA" id="ARBA00023004"/>
    </source>
</evidence>
<evidence type="ECO:0000256" key="7">
    <source>
        <dbReference type="ARBA" id="ARBA00023014"/>
    </source>
</evidence>
<dbReference type="NCBIfam" id="TIGR01945">
    <property type="entry name" value="rnfC"/>
    <property type="match status" value="1"/>
</dbReference>
<organism evidence="11 12">
    <name type="scientific">Candidatus Borkfalkia faecigallinarum</name>
    <dbReference type="NCBI Taxonomy" id="2838509"/>
    <lineage>
        <taxon>Bacteria</taxon>
        <taxon>Bacillati</taxon>
        <taxon>Bacillota</taxon>
        <taxon>Clostridia</taxon>
        <taxon>Christensenellales</taxon>
        <taxon>Christensenellaceae</taxon>
        <taxon>Candidatus Borkfalkia</taxon>
    </lineage>
</organism>
<keyword evidence="4 8" id="KW-0677">Repeat</keyword>
<sequence length="427" mass="45042">MAIFKKGVHPRAHKERTRGEPIAQGPEPGEIWLPLSQHIGAPAIPVVQAGERVLRGQLVARKAEGVSANVYSPVAGTVKEIVGHISASGKKRDHIHIVNDFTGESVRLSPLSARTRESVLARIEEAGIVGMGGAGFPTAVKLNAEGRADVLVVNGAECEPYITCDERIMLEYSDELLAGIRLCMLACGAKEAVIGIEKNKPEAIALLRQKAGEGVCVRALPTRYPQGAEKQLIYGCTGRVVPEGGLPVDAGAVAVNVHTALAVCRAVEKGEPCCERVMTVSGGAVGRPGNYWVKNGTPLREVAAFCRADEGCARIVCGGPMMGEAVFSLKVCTGKTTSALLFLDEKECVSKAATACIGCGRCWQACPMGLAPNFIEAALFAKDYAEAKRCGALSCIGCGCCSYVCPAKRFLAQSVRLAQKTIRGRGI</sequence>
<evidence type="ECO:0000256" key="8">
    <source>
        <dbReference type="HAMAP-Rule" id="MF_00461"/>
    </source>
</evidence>
<dbReference type="InterPro" id="IPR010208">
    <property type="entry name" value="Ion_transpt_RnfC/RsxC"/>
</dbReference>
<keyword evidence="1 8" id="KW-0813">Transport</keyword>
<comment type="cofactor">
    <cofactor evidence="8">
        <name>[4Fe-4S] cluster</name>
        <dbReference type="ChEBI" id="CHEBI:49883"/>
    </cofactor>
    <text evidence="8">Binds 2 [4Fe-4S] clusters per subunit.</text>
</comment>
<evidence type="ECO:0000256" key="9">
    <source>
        <dbReference type="SAM" id="MobiDB-lite"/>
    </source>
</evidence>
<feature type="domain" description="4Fe-4S ferredoxin-type" evidence="10">
    <location>
        <begin position="386"/>
        <end position="415"/>
    </location>
</feature>
<dbReference type="Pfam" id="PF01512">
    <property type="entry name" value="Complex1_51K"/>
    <property type="match status" value="1"/>
</dbReference>
<reference evidence="11" key="2">
    <citation type="submission" date="2021-04" db="EMBL/GenBank/DDBJ databases">
        <authorList>
            <person name="Gilroy R."/>
        </authorList>
    </citation>
    <scope>NUCLEOTIDE SEQUENCE</scope>
    <source>
        <strain evidence="11">26628</strain>
    </source>
</reference>
<feature type="domain" description="4Fe-4S ferredoxin-type" evidence="10">
    <location>
        <begin position="347"/>
        <end position="377"/>
    </location>
</feature>
<gene>
    <name evidence="11" type="primary">rsxC</name>
    <name evidence="8" type="synonym">rnfC</name>
    <name evidence="11" type="ORF">H9737_04625</name>
</gene>
<feature type="binding site" evidence="8">
    <location>
        <position position="356"/>
    </location>
    <ligand>
        <name>[4Fe-4S] cluster</name>
        <dbReference type="ChEBI" id="CHEBI:49883"/>
        <label>1</label>
    </ligand>
</feature>
<dbReference type="Pfam" id="PF13237">
    <property type="entry name" value="Fer4_10"/>
    <property type="match status" value="1"/>
</dbReference>
<keyword evidence="5 8" id="KW-0249">Electron transport</keyword>
<dbReference type="InterPro" id="IPR019554">
    <property type="entry name" value="Soluble_ligand-bd"/>
</dbReference>
<dbReference type="PROSITE" id="PS51379">
    <property type="entry name" value="4FE4S_FER_2"/>
    <property type="match status" value="2"/>
</dbReference>
<evidence type="ECO:0000313" key="12">
    <source>
        <dbReference type="Proteomes" id="UP000824249"/>
    </source>
</evidence>
<dbReference type="Gene3D" id="3.40.50.11540">
    <property type="entry name" value="NADH-ubiquinone oxidoreductase 51kDa subunit"/>
    <property type="match status" value="1"/>
</dbReference>
<comment type="caution">
    <text evidence="11">The sequence shown here is derived from an EMBL/GenBank/DDBJ whole genome shotgun (WGS) entry which is preliminary data.</text>
</comment>
<dbReference type="SUPFAM" id="SSF46548">
    <property type="entry name" value="alpha-helical ferredoxin"/>
    <property type="match status" value="1"/>
</dbReference>
<dbReference type="EC" id="7.-.-.-" evidence="8"/>
<feature type="binding site" evidence="8">
    <location>
        <position position="395"/>
    </location>
    <ligand>
        <name>[4Fe-4S] cluster</name>
        <dbReference type="ChEBI" id="CHEBI:49883"/>
        <label>2</label>
    </ligand>
</feature>
<name>A0A9D2ARZ2_9FIRM</name>
<feature type="binding site" evidence="8">
    <location>
        <position position="359"/>
    </location>
    <ligand>
        <name>[4Fe-4S] cluster</name>
        <dbReference type="ChEBI" id="CHEBI:49883"/>
        <label>1</label>
    </ligand>
</feature>
<evidence type="ECO:0000259" key="10">
    <source>
        <dbReference type="PROSITE" id="PS51379"/>
    </source>
</evidence>
<dbReference type="AlphaFoldDB" id="A0A9D2ARZ2"/>
<dbReference type="InterPro" id="IPR011538">
    <property type="entry name" value="Nuo51_FMN-bd"/>
</dbReference>
<feature type="binding site" evidence="8">
    <location>
        <position position="362"/>
    </location>
    <ligand>
        <name>[4Fe-4S] cluster</name>
        <dbReference type="ChEBI" id="CHEBI:49883"/>
        <label>1</label>
    </ligand>
</feature>
<reference evidence="11" key="1">
    <citation type="journal article" date="2021" name="PeerJ">
        <title>Extensive microbial diversity within the chicken gut microbiome revealed by metagenomics and culture.</title>
        <authorList>
            <person name="Gilroy R."/>
            <person name="Ravi A."/>
            <person name="Getino M."/>
            <person name="Pursley I."/>
            <person name="Horton D.L."/>
            <person name="Alikhan N.F."/>
            <person name="Baker D."/>
            <person name="Gharbi K."/>
            <person name="Hall N."/>
            <person name="Watson M."/>
            <person name="Adriaenssens E.M."/>
            <person name="Foster-Nyarko E."/>
            <person name="Jarju S."/>
            <person name="Secka A."/>
            <person name="Antonio M."/>
            <person name="Oren A."/>
            <person name="Chaudhuri R.R."/>
            <person name="La Ragione R."/>
            <person name="Hildebrand F."/>
            <person name="Pallen M.J."/>
        </authorList>
    </citation>
    <scope>NUCLEOTIDE SEQUENCE</scope>
    <source>
        <strain evidence="11">26628</strain>
    </source>
</reference>
<accession>A0A9D2ARZ2</accession>
<dbReference type="SUPFAM" id="SSF142019">
    <property type="entry name" value="Nqo1 FMN-binding domain-like"/>
    <property type="match status" value="1"/>
</dbReference>
<dbReference type="GO" id="GO:0046872">
    <property type="term" value="F:metal ion binding"/>
    <property type="evidence" value="ECO:0007669"/>
    <property type="project" value="UniProtKB-KW"/>
</dbReference>
<evidence type="ECO:0000256" key="1">
    <source>
        <dbReference type="ARBA" id="ARBA00022448"/>
    </source>
</evidence>
<evidence type="ECO:0000313" key="11">
    <source>
        <dbReference type="EMBL" id="HIX46959.1"/>
    </source>
</evidence>
<dbReference type="GO" id="GO:0051539">
    <property type="term" value="F:4 iron, 4 sulfur cluster binding"/>
    <property type="evidence" value="ECO:0007669"/>
    <property type="project" value="UniProtKB-KW"/>
</dbReference>
<comment type="function">
    <text evidence="8">Part of a membrane-bound complex that couples electron transfer with translocation of ions across the membrane.</text>
</comment>
<comment type="similarity">
    <text evidence="8">Belongs to the 4Fe4S bacterial-type ferredoxin family. RnfC subfamily.</text>
</comment>
<comment type="subunit">
    <text evidence="8">The complex is composed of six subunits: RnfA, RnfB, RnfC, RnfD, RnfE and RnfG.</text>
</comment>
<dbReference type="HAMAP" id="MF_00461">
    <property type="entry name" value="RsxC_RnfC"/>
    <property type="match status" value="1"/>
</dbReference>
<proteinExistence type="inferred from homology"/>
<keyword evidence="8" id="KW-1003">Cell membrane</keyword>
<dbReference type="Gene3D" id="3.30.70.20">
    <property type="match status" value="1"/>
</dbReference>
<evidence type="ECO:0000256" key="5">
    <source>
        <dbReference type="ARBA" id="ARBA00022982"/>
    </source>
</evidence>
<dbReference type="GO" id="GO:0022900">
    <property type="term" value="P:electron transport chain"/>
    <property type="evidence" value="ECO:0007669"/>
    <property type="project" value="UniProtKB-UniRule"/>
</dbReference>
<dbReference type="Proteomes" id="UP000824249">
    <property type="component" value="Unassembled WGS sequence"/>
</dbReference>
<keyword evidence="8" id="KW-1278">Translocase</keyword>
<dbReference type="PANTHER" id="PTHR43034:SF2">
    <property type="entry name" value="ION-TRANSLOCATING OXIDOREDUCTASE COMPLEX SUBUNIT C"/>
    <property type="match status" value="1"/>
</dbReference>
<dbReference type="InterPro" id="IPR026902">
    <property type="entry name" value="RnfC_N"/>
</dbReference>
<evidence type="ECO:0000256" key="2">
    <source>
        <dbReference type="ARBA" id="ARBA00022485"/>
    </source>
</evidence>
<feature type="compositionally biased region" description="Basic residues" evidence="9">
    <location>
        <begin position="1"/>
        <end position="16"/>
    </location>
</feature>
<feature type="binding site" evidence="8">
    <location>
        <position position="401"/>
    </location>
    <ligand>
        <name>[4Fe-4S] cluster</name>
        <dbReference type="ChEBI" id="CHEBI:49883"/>
        <label>2</label>
    </ligand>
</feature>